<feature type="signal peptide" evidence="1">
    <location>
        <begin position="1"/>
        <end position="27"/>
    </location>
</feature>
<dbReference type="InterPro" id="IPR036363">
    <property type="entry name" value="Thiol_cytolysin_ab_sf"/>
</dbReference>
<dbReference type="PATRIC" id="fig|1435349.4.peg.2230"/>
<dbReference type="Gene3D" id="3.30.1040.20">
    <property type="match status" value="1"/>
</dbReference>
<dbReference type="EMBL" id="JTDW01000004">
    <property type="protein sequence ID" value="KJD36212.1"/>
    <property type="molecule type" value="Genomic_DNA"/>
</dbReference>
<protein>
    <recommendedName>
        <fullName evidence="4">Thiol-activated cytolysin</fullName>
    </recommendedName>
</protein>
<dbReference type="RefSeq" id="WP_044632077.1">
    <property type="nucleotide sequence ID" value="NZ_JTDW01000004.1"/>
</dbReference>
<evidence type="ECO:0000256" key="1">
    <source>
        <dbReference type="SAM" id="SignalP"/>
    </source>
</evidence>
<dbReference type="GO" id="GO:0015485">
    <property type="term" value="F:cholesterol binding"/>
    <property type="evidence" value="ECO:0007669"/>
    <property type="project" value="InterPro"/>
</dbReference>
<feature type="chain" id="PRO_5002325854" description="Thiol-activated cytolysin" evidence="1">
    <location>
        <begin position="28"/>
        <end position="518"/>
    </location>
</feature>
<evidence type="ECO:0000313" key="3">
    <source>
        <dbReference type="Proteomes" id="UP000032578"/>
    </source>
</evidence>
<accession>A0A0D7WEP3</accession>
<proteinExistence type="predicted"/>
<dbReference type="Pfam" id="PF01289">
    <property type="entry name" value="Thiol_cytolysin"/>
    <property type="match status" value="1"/>
</dbReference>
<dbReference type="STRING" id="1435349.PW52_06335"/>
<dbReference type="OrthoDB" id="662759at2"/>
<keyword evidence="1" id="KW-0732">Signal</keyword>
<dbReference type="Gene3D" id="3.90.840.10">
    <property type="entry name" value="Thiol-activated cytolysin superfamily/Thiol-activated cytolysin, alpha-beta domain"/>
    <property type="match status" value="1"/>
</dbReference>
<keyword evidence="3" id="KW-1185">Reference proteome</keyword>
<dbReference type="InterPro" id="IPR001869">
    <property type="entry name" value="Thiol_cytolysin"/>
</dbReference>
<dbReference type="Proteomes" id="UP000032578">
    <property type="component" value="Unassembled WGS sequence"/>
</dbReference>
<dbReference type="SUPFAM" id="SSF56978">
    <property type="entry name" value="Perfringolysin"/>
    <property type="match status" value="1"/>
</dbReference>
<dbReference type="AlphaFoldDB" id="A0A0D7WEP3"/>
<dbReference type="Gene3D" id="3.40.30.40">
    <property type="entry name" value="Perfringolysin"/>
    <property type="match status" value="1"/>
</dbReference>
<evidence type="ECO:0000313" key="2">
    <source>
        <dbReference type="EMBL" id="KJD36212.1"/>
    </source>
</evidence>
<gene>
    <name evidence="2" type="ORF">PW52_06335</name>
</gene>
<dbReference type="PRINTS" id="PR01400">
    <property type="entry name" value="TACYTOLYSIN"/>
</dbReference>
<reference evidence="2 3" key="1">
    <citation type="submission" date="2014-11" db="EMBL/GenBank/DDBJ databases">
        <title>Tamlana sedimentorum sp. nov., isolated from shallow sand sediments of the Sea of Japan.</title>
        <authorList>
            <person name="Romanenko L.A."/>
        </authorList>
    </citation>
    <scope>NUCLEOTIDE SEQUENCE [LARGE SCALE GENOMIC DNA]</scope>
    <source>
        <strain evidence="2 3">JCM 19808</strain>
    </source>
</reference>
<evidence type="ECO:0008006" key="4">
    <source>
        <dbReference type="Google" id="ProtNLM"/>
    </source>
</evidence>
<comment type="caution">
    <text evidence="2">The sequence shown here is derived from an EMBL/GenBank/DDBJ whole genome shotgun (WGS) entry which is preliminary data.</text>
</comment>
<organism evidence="2 3">
    <name type="scientific">Neotamlana sedimentorum</name>
    <dbReference type="NCBI Taxonomy" id="1435349"/>
    <lineage>
        <taxon>Bacteria</taxon>
        <taxon>Pseudomonadati</taxon>
        <taxon>Bacteroidota</taxon>
        <taxon>Flavobacteriia</taxon>
        <taxon>Flavobacteriales</taxon>
        <taxon>Flavobacteriaceae</taxon>
        <taxon>Neotamlana</taxon>
    </lineage>
</organism>
<dbReference type="InterPro" id="IPR036359">
    <property type="entry name" value="Thiol_cytolysin_sf"/>
</dbReference>
<name>A0A0D7WEP3_9FLAO</name>
<sequence length="518" mass="57526">MKTKLLTTIPQLKLACLVMFLCIFSCSKETIDEIGKSVSGETAEAIEDYLTNLNYNPDDLLNVQTTTGKNNYNSSEQSSRYQGMVNQCITQYYNIRSNFEDVVMFDPGNGVIYPGALVIGNSDMLGGAPQPLQVPRAAVSLRVDLPGIGEDGNITIDNPGQNTNVQAGIDKALEHWNANVQPQGYEIDADTYFEKTEAHSSEQMSLDLGISGEWASGSSFESSFSYNKTTEKRVAALLYRQIFYEVTMDTPETPSAVFGSNADLETIEAAMNSDNPPAYVHSVQYGRIIMIRMETTDTETDVSLEAALSYATGAGDYDGTLSASYKKVISKSTFNVVTIGGNAEVATSVITGDSIEENTEGGLNYVITENALYSRQNPGAPIGYTIKYLKDNRIAKMGYNTDYQIETCGEFPYNHKNVYAKRTTGLYSIRFRYSYFGANDDDDRKYSGWTTLKDQKVNYSQSPPNGAHDIKVQFQLWDLTWKTMGEFDLDYVTKNYYFEAYCSKTFAGFCTEVSVKEI</sequence>